<evidence type="ECO:0000313" key="2">
    <source>
        <dbReference type="EMBL" id="MBA8803508.1"/>
    </source>
</evidence>
<keyword evidence="3" id="KW-1185">Reference proteome</keyword>
<protein>
    <submittedName>
        <fullName evidence="2">Phosphohistidine phosphatase</fullName>
        <ecNumber evidence="2">3.1.3.-</ecNumber>
    </submittedName>
</protein>
<accession>A0A7W3IZJ8</accession>
<dbReference type="PANTHER" id="PTHR20935">
    <property type="entry name" value="PHOSPHOGLYCERATE MUTASE-RELATED"/>
    <property type="match status" value="1"/>
</dbReference>
<dbReference type="Pfam" id="PF00300">
    <property type="entry name" value="His_Phos_1"/>
    <property type="match status" value="1"/>
</dbReference>
<keyword evidence="1 2" id="KW-0378">Hydrolase</keyword>
<dbReference type="EC" id="3.1.3.-" evidence="2"/>
<dbReference type="InterPro" id="IPR051021">
    <property type="entry name" value="Mito_Ser/Thr_phosphatase"/>
</dbReference>
<sequence>MQQQSRVVVVVRHASAEQVGPTDAERELAPGGHDDARDAGRWLAAQGVRPDHAWVSAATRTVQTWQCLADAAGWGIEPEVDRGLYSAGPETALDLMRSTPDEARTLVVVGHNPTIAYLASMLDDGHGDQAASALMTSGFPAGAVTVFAFDGDWGDLDPASCRVVGFHVGRG</sequence>
<comment type="caution">
    <text evidence="2">The sequence shown here is derived from an EMBL/GenBank/DDBJ whole genome shotgun (WGS) entry which is preliminary data.</text>
</comment>
<dbReference type="Proteomes" id="UP000580910">
    <property type="component" value="Unassembled WGS sequence"/>
</dbReference>
<dbReference type="PANTHER" id="PTHR20935:SF1">
    <property type="entry name" value="SLL1549 PROTEIN"/>
    <property type="match status" value="1"/>
</dbReference>
<dbReference type="GO" id="GO:0016787">
    <property type="term" value="F:hydrolase activity"/>
    <property type="evidence" value="ECO:0007669"/>
    <property type="project" value="UniProtKB-KW"/>
</dbReference>
<dbReference type="InterPro" id="IPR013078">
    <property type="entry name" value="His_Pase_superF_clade-1"/>
</dbReference>
<dbReference type="Gene3D" id="3.40.50.1240">
    <property type="entry name" value="Phosphoglycerate mutase-like"/>
    <property type="match status" value="1"/>
</dbReference>
<dbReference type="AlphaFoldDB" id="A0A7W3IZJ8"/>
<dbReference type="RefSeq" id="WP_182538528.1">
    <property type="nucleotide sequence ID" value="NZ_JACGXA010000001.1"/>
</dbReference>
<dbReference type="InterPro" id="IPR029033">
    <property type="entry name" value="His_PPase_superfam"/>
</dbReference>
<dbReference type="SUPFAM" id="SSF53254">
    <property type="entry name" value="Phosphoglycerate mutase-like"/>
    <property type="match status" value="1"/>
</dbReference>
<name>A0A7W3IZJ8_9ACTN</name>
<gene>
    <name evidence="2" type="ORF">FB382_001799</name>
</gene>
<evidence type="ECO:0000313" key="3">
    <source>
        <dbReference type="Proteomes" id="UP000580910"/>
    </source>
</evidence>
<reference evidence="2 3" key="1">
    <citation type="submission" date="2020-07" db="EMBL/GenBank/DDBJ databases">
        <title>Sequencing the genomes of 1000 actinobacteria strains.</title>
        <authorList>
            <person name="Klenk H.-P."/>
        </authorList>
    </citation>
    <scope>NUCLEOTIDE SEQUENCE [LARGE SCALE GENOMIC DNA]</scope>
    <source>
        <strain evidence="2 3">DSM 21349</strain>
    </source>
</reference>
<dbReference type="EMBL" id="JACGXA010000001">
    <property type="protein sequence ID" value="MBA8803508.1"/>
    <property type="molecule type" value="Genomic_DNA"/>
</dbReference>
<evidence type="ECO:0000256" key="1">
    <source>
        <dbReference type="ARBA" id="ARBA00022801"/>
    </source>
</evidence>
<proteinExistence type="predicted"/>
<organism evidence="2 3">
    <name type="scientific">Nocardioides ginsengisegetis</name>
    <dbReference type="NCBI Taxonomy" id="661491"/>
    <lineage>
        <taxon>Bacteria</taxon>
        <taxon>Bacillati</taxon>
        <taxon>Actinomycetota</taxon>
        <taxon>Actinomycetes</taxon>
        <taxon>Propionibacteriales</taxon>
        <taxon>Nocardioidaceae</taxon>
        <taxon>Nocardioides</taxon>
    </lineage>
</organism>